<accession>A0A9Q8P404</accession>
<dbReference type="OrthoDB" id="294702at2759"/>
<dbReference type="GeneID" id="71982087"/>
<reference evidence="1" key="2">
    <citation type="journal article" date="2022" name="Microb. Genom.">
        <title>A chromosome-scale genome assembly of the tomato pathogen Cladosporium fulvum reveals a compartmentalized genome architecture and the presence of a dispensable chromosome.</title>
        <authorList>
            <person name="Zaccaron A.Z."/>
            <person name="Chen L.H."/>
            <person name="Samaras A."/>
            <person name="Stergiopoulos I."/>
        </authorList>
    </citation>
    <scope>NUCLEOTIDE SEQUENCE</scope>
    <source>
        <strain evidence="1">Race5_Kim</strain>
    </source>
</reference>
<dbReference type="Proteomes" id="UP000756132">
    <property type="component" value="Chromosome 1"/>
</dbReference>
<organism evidence="1 2">
    <name type="scientific">Passalora fulva</name>
    <name type="common">Tomato leaf mold</name>
    <name type="synonym">Cladosporium fulvum</name>
    <dbReference type="NCBI Taxonomy" id="5499"/>
    <lineage>
        <taxon>Eukaryota</taxon>
        <taxon>Fungi</taxon>
        <taxon>Dikarya</taxon>
        <taxon>Ascomycota</taxon>
        <taxon>Pezizomycotina</taxon>
        <taxon>Dothideomycetes</taxon>
        <taxon>Dothideomycetidae</taxon>
        <taxon>Mycosphaerellales</taxon>
        <taxon>Mycosphaerellaceae</taxon>
        <taxon>Fulvia</taxon>
    </lineage>
</organism>
<dbReference type="SUPFAM" id="SSF53474">
    <property type="entry name" value="alpha/beta-Hydrolases"/>
    <property type="match status" value="1"/>
</dbReference>
<dbReference type="EMBL" id="CP090163">
    <property type="protein sequence ID" value="UJO12316.1"/>
    <property type="molecule type" value="Genomic_DNA"/>
</dbReference>
<proteinExistence type="predicted"/>
<reference evidence="1" key="1">
    <citation type="submission" date="2021-12" db="EMBL/GenBank/DDBJ databases">
        <authorList>
            <person name="Zaccaron A."/>
            <person name="Stergiopoulos I."/>
        </authorList>
    </citation>
    <scope>NUCLEOTIDE SEQUENCE</scope>
    <source>
        <strain evidence="1">Race5_Kim</strain>
    </source>
</reference>
<evidence type="ECO:0008006" key="3">
    <source>
        <dbReference type="Google" id="ProtNLM"/>
    </source>
</evidence>
<protein>
    <recommendedName>
        <fullName evidence="3">AB hydrolase-1 domain-containing protein</fullName>
    </recommendedName>
</protein>
<evidence type="ECO:0000313" key="2">
    <source>
        <dbReference type="Proteomes" id="UP000756132"/>
    </source>
</evidence>
<dbReference type="InterPro" id="IPR029058">
    <property type="entry name" value="AB_hydrolase_fold"/>
</dbReference>
<evidence type="ECO:0000313" key="1">
    <source>
        <dbReference type="EMBL" id="UJO12316.1"/>
    </source>
</evidence>
<keyword evidence="2" id="KW-1185">Reference proteome</keyword>
<dbReference type="AlphaFoldDB" id="A0A9Q8P404"/>
<gene>
    <name evidence="1" type="ORF">CLAFUR5_02209</name>
</gene>
<dbReference type="Gene3D" id="3.40.50.1820">
    <property type="entry name" value="alpha/beta hydrolase"/>
    <property type="match status" value="1"/>
</dbReference>
<name>A0A9Q8P404_PASFU</name>
<sequence>MSRWLILCHRHASADHQLEQCEREFIGARSIPPMKHIGSPSVSFSSRRSMVVLCPFTSRLSLLFSTVSLTTVMPETISAPSTEQSPTSITSEAVRFFAPRHYHQSLWLPANNKHERLRLTFPTTANFEDESLPAVLFAGPMFDTRYSALTFNKLAGEIGVRVICVDRPGLGGATPVNIEQRIDVWLEAVPAILARLGVKHVSLLSHSAGTLDSLNMLSRLRHILDPKVPYAAFLAPWVHNDHSNVALTKIIANLPTGAFSYWSGLSKFVNQSIMPVSGWSGGVISSVSGLFSEQTGTINDSEAAAQEKYGVSKAVEDQIDTLQGKYVFTEGMSDANDEALLCGKKVGGWGACEDYMKFIEQLCLDERARRSEGKLRVRLHFAASDVMIGEGGRKYFEKCWNQDGVAEVVDVRSRVWPETNHDSVSLEFRKGAIRPIFEEIRRLHDEARARGT</sequence>
<dbReference type="RefSeq" id="XP_047756682.1">
    <property type="nucleotide sequence ID" value="XM_047901357.1"/>
</dbReference>
<dbReference type="KEGG" id="ffu:CLAFUR5_02209"/>